<accession>A0ABP8IEC4</accession>
<dbReference type="Proteomes" id="UP001500975">
    <property type="component" value="Unassembled WGS sequence"/>
</dbReference>
<dbReference type="CDD" id="cd00093">
    <property type="entry name" value="HTH_XRE"/>
    <property type="match status" value="1"/>
</dbReference>
<proteinExistence type="predicted"/>
<dbReference type="PROSITE" id="PS50943">
    <property type="entry name" value="HTH_CROC1"/>
    <property type="match status" value="1"/>
</dbReference>
<dbReference type="Pfam" id="PF01381">
    <property type="entry name" value="HTH_3"/>
    <property type="match status" value="1"/>
</dbReference>
<feature type="coiled-coil region" evidence="1">
    <location>
        <begin position="10"/>
        <end position="65"/>
    </location>
</feature>
<dbReference type="RefSeq" id="WP_345541478.1">
    <property type="nucleotide sequence ID" value="NZ_BAABGJ010000081.1"/>
</dbReference>
<feature type="domain" description="HTH cro/C1-type" evidence="2">
    <location>
        <begin position="82"/>
        <end position="137"/>
    </location>
</feature>
<keyword evidence="4" id="KW-1185">Reference proteome</keyword>
<protein>
    <recommendedName>
        <fullName evidence="2">HTH cro/C1-type domain-containing protein</fullName>
    </recommendedName>
</protein>
<reference evidence="4" key="1">
    <citation type="journal article" date="2019" name="Int. J. Syst. Evol. Microbiol.">
        <title>The Global Catalogue of Microorganisms (GCM) 10K type strain sequencing project: providing services to taxonomists for standard genome sequencing and annotation.</title>
        <authorList>
            <consortium name="The Broad Institute Genomics Platform"/>
            <consortium name="The Broad Institute Genome Sequencing Center for Infectious Disease"/>
            <person name="Wu L."/>
            <person name="Ma J."/>
        </authorList>
    </citation>
    <scope>NUCLEOTIDE SEQUENCE [LARGE SCALE GENOMIC DNA]</scope>
    <source>
        <strain evidence="4">JCM 17804</strain>
    </source>
</reference>
<comment type="caution">
    <text evidence="3">The sequence shown here is derived from an EMBL/GenBank/DDBJ whole genome shotgun (WGS) entry which is preliminary data.</text>
</comment>
<dbReference type="EMBL" id="BAABGJ010000081">
    <property type="protein sequence ID" value="GAA4357025.1"/>
    <property type="molecule type" value="Genomic_DNA"/>
</dbReference>
<sequence length="143" mass="15509">MVNIASVLKSEIARVARKEVRAEIEQLKKSSTSQRSAIAQLRRQVALLEKELKQARRQVVSAARTQAVSADDKPRRFSASRLAAQRAKLGLSAAAFGKLVGMSGATIYLWEQGKSRPNAEQLQKIAGIRALGKTAVLERLSGG</sequence>
<dbReference type="InterPro" id="IPR010982">
    <property type="entry name" value="Lambda_DNA-bd_dom_sf"/>
</dbReference>
<evidence type="ECO:0000256" key="1">
    <source>
        <dbReference type="SAM" id="Coils"/>
    </source>
</evidence>
<organism evidence="3 4">
    <name type="scientific">Variovorax defluvii</name>
    <dbReference type="NCBI Taxonomy" id="913761"/>
    <lineage>
        <taxon>Bacteria</taxon>
        <taxon>Pseudomonadati</taxon>
        <taxon>Pseudomonadota</taxon>
        <taxon>Betaproteobacteria</taxon>
        <taxon>Burkholderiales</taxon>
        <taxon>Comamonadaceae</taxon>
        <taxon>Variovorax</taxon>
    </lineage>
</organism>
<dbReference type="SMART" id="SM00530">
    <property type="entry name" value="HTH_XRE"/>
    <property type="match status" value="1"/>
</dbReference>
<evidence type="ECO:0000259" key="2">
    <source>
        <dbReference type="PROSITE" id="PS50943"/>
    </source>
</evidence>
<evidence type="ECO:0000313" key="4">
    <source>
        <dbReference type="Proteomes" id="UP001500975"/>
    </source>
</evidence>
<gene>
    <name evidence="3" type="ORF">GCM10023165_50540</name>
</gene>
<dbReference type="SUPFAM" id="SSF47413">
    <property type="entry name" value="lambda repressor-like DNA-binding domains"/>
    <property type="match status" value="1"/>
</dbReference>
<dbReference type="InterPro" id="IPR001387">
    <property type="entry name" value="Cro/C1-type_HTH"/>
</dbReference>
<evidence type="ECO:0000313" key="3">
    <source>
        <dbReference type="EMBL" id="GAA4357025.1"/>
    </source>
</evidence>
<name>A0ABP8IEC4_9BURK</name>
<keyword evidence="1" id="KW-0175">Coiled coil</keyword>
<dbReference type="Gene3D" id="1.10.260.40">
    <property type="entry name" value="lambda repressor-like DNA-binding domains"/>
    <property type="match status" value="1"/>
</dbReference>